<keyword evidence="6" id="KW-0539">Nucleus</keyword>
<dbReference type="InterPro" id="IPR036390">
    <property type="entry name" value="WH_DNA-bd_sf"/>
</dbReference>
<evidence type="ECO:0000256" key="5">
    <source>
        <dbReference type="ARBA" id="ARBA00023163"/>
    </source>
</evidence>
<dbReference type="SMART" id="SM00415">
    <property type="entry name" value="HSF"/>
    <property type="match status" value="1"/>
</dbReference>
<feature type="region of interest" description="Disordered" evidence="8">
    <location>
        <begin position="297"/>
        <end position="320"/>
    </location>
</feature>
<sequence length="445" mass="49642">MDLLKMNPLVQKPPFSYWYDYTTGDSVLRSMIEEYAFQALSEDLVIKRPHYTYSVSEADDVNDFLSLTFPQKLWNIVESDQFESIWWDETGTCREINEELFKKEVLERKEPFRIFGTKSMKSLIRQLNLYGFNKNRQTVQRSASLPIFLEEENNTSLLSKGPRGFLKLEERWYVECRALVGSWCQSASAQLSVSPGALQVVEAAAAELALESPPGLLDHVIQQHGQCLLAPGPRACPVHAEVVQGGGAGGLKPARAPVEVLLDLCLKEDTLNQTLSYLLKKAKQEELAAPELPETQHLHHAHAEHKEDPEGGAAGLCRGPGGALHPESGHFGQLLEEPLLLLLICHNLHLLHDVFHKQLEQPPNPHHVSDHQGLTIVHCLHPASGGSFAWHDNLWLTLAFSPPHSCHSHIHISTEQPMCPQTEGSTASGFKDTPSDLSWVNPQSM</sequence>
<dbReference type="GO" id="GO:0043565">
    <property type="term" value="F:sequence-specific DNA binding"/>
    <property type="evidence" value="ECO:0007669"/>
    <property type="project" value="InterPro"/>
</dbReference>
<evidence type="ECO:0000313" key="10">
    <source>
        <dbReference type="EMBL" id="KAI4529154.1"/>
    </source>
</evidence>
<evidence type="ECO:0000256" key="2">
    <source>
        <dbReference type="ARBA" id="ARBA00006403"/>
    </source>
</evidence>
<organism evidence="10 11">
    <name type="scientific">Ovis ammon polii</name>
    <dbReference type="NCBI Taxonomy" id="230172"/>
    <lineage>
        <taxon>Eukaryota</taxon>
        <taxon>Metazoa</taxon>
        <taxon>Chordata</taxon>
        <taxon>Craniata</taxon>
        <taxon>Vertebrata</taxon>
        <taxon>Euteleostomi</taxon>
        <taxon>Mammalia</taxon>
        <taxon>Eutheria</taxon>
        <taxon>Laurasiatheria</taxon>
        <taxon>Artiodactyla</taxon>
        <taxon>Ruminantia</taxon>
        <taxon>Pecora</taxon>
        <taxon>Bovidae</taxon>
        <taxon>Caprinae</taxon>
        <taxon>Ovis</taxon>
    </lineage>
</organism>
<protein>
    <recommendedName>
        <fullName evidence="9">HSF-type DNA-binding domain-containing protein</fullName>
    </recommendedName>
</protein>
<accession>A0AAD4TME8</accession>
<dbReference type="EMBL" id="JAKZEL010000029">
    <property type="protein sequence ID" value="KAI4529154.1"/>
    <property type="molecule type" value="Genomic_DNA"/>
</dbReference>
<dbReference type="Proteomes" id="UP001214576">
    <property type="component" value="Unassembled WGS sequence"/>
</dbReference>
<evidence type="ECO:0000313" key="11">
    <source>
        <dbReference type="Proteomes" id="UP001214576"/>
    </source>
</evidence>
<dbReference type="GO" id="GO:0003700">
    <property type="term" value="F:DNA-binding transcription factor activity"/>
    <property type="evidence" value="ECO:0007669"/>
    <property type="project" value="InterPro"/>
</dbReference>
<dbReference type="InterPro" id="IPR036388">
    <property type="entry name" value="WH-like_DNA-bd_sf"/>
</dbReference>
<keyword evidence="11" id="KW-1185">Reference proteome</keyword>
<comment type="similarity">
    <text evidence="2 7">Belongs to the HSF family.</text>
</comment>
<dbReference type="Pfam" id="PF00447">
    <property type="entry name" value="HSF_DNA-bind"/>
    <property type="match status" value="1"/>
</dbReference>
<feature type="region of interest" description="Disordered" evidence="8">
    <location>
        <begin position="417"/>
        <end position="445"/>
    </location>
</feature>
<feature type="domain" description="HSF-type DNA-binding" evidence="9">
    <location>
        <begin position="65"/>
        <end position="164"/>
    </location>
</feature>
<evidence type="ECO:0000256" key="7">
    <source>
        <dbReference type="RuleBase" id="RU004020"/>
    </source>
</evidence>
<keyword evidence="5" id="KW-0804">Transcription</keyword>
<proteinExistence type="inferred from homology"/>
<dbReference type="FunFam" id="1.10.10.10:FF:000349">
    <property type="entry name" value="Heat shock transcription factor, Y-linked"/>
    <property type="match status" value="1"/>
</dbReference>
<evidence type="ECO:0000256" key="3">
    <source>
        <dbReference type="ARBA" id="ARBA00023015"/>
    </source>
</evidence>
<feature type="compositionally biased region" description="Polar residues" evidence="8">
    <location>
        <begin position="435"/>
        <end position="445"/>
    </location>
</feature>
<reference evidence="10" key="1">
    <citation type="submission" date="2022-03" db="EMBL/GenBank/DDBJ databases">
        <title>Genomic analyses of argali, domestic sheep and their hybrids provide insights into chromosomal evolution, heterosis and genetic basis of agronomic traits.</title>
        <authorList>
            <person name="Li M."/>
        </authorList>
    </citation>
    <scope>NUCLEOTIDE SEQUENCE</scope>
    <source>
        <strain evidence="10">CAU-MHL-2022a</strain>
        <tissue evidence="10">Skin</tissue>
    </source>
</reference>
<keyword evidence="4" id="KW-0238">DNA-binding</keyword>
<evidence type="ECO:0000256" key="8">
    <source>
        <dbReference type="SAM" id="MobiDB-lite"/>
    </source>
</evidence>
<dbReference type="AlphaFoldDB" id="A0AAD4TME8"/>
<evidence type="ECO:0000259" key="9">
    <source>
        <dbReference type="SMART" id="SM00415"/>
    </source>
</evidence>
<gene>
    <name evidence="10" type="ORF">MG293_020828</name>
</gene>
<keyword evidence="3" id="KW-0805">Transcription regulation</keyword>
<evidence type="ECO:0000256" key="6">
    <source>
        <dbReference type="ARBA" id="ARBA00023242"/>
    </source>
</evidence>
<evidence type="ECO:0000256" key="4">
    <source>
        <dbReference type="ARBA" id="ARBA00023125"/>
    </source>
</evidence>
<comment type="subcellular location">
    <subcellularLocation>
        <location evidence="1">Nucleus</location>
    </subcellularLocation>
</comment>
<dbReference type="InterPro" id="IPR000232">
    <property type="entry name" value="HSF_DNA-bd"/>
</dbReference>
<dbReference type="GO" id="GO:0005634">
    <property type="term" value="C:nucleus"/>
    <property type="evidence" value="ECO:0007669"/>
    <property type="project" value="UniProtKB-SubCell"/>
</dbReference>
<dbReference type="Gene3D" id="1.10.10.10">
    <property type="entry name" value="Winged helix-like DNA-binding domain superfamily/Winged helix DNA-binding domain"/>
    <property type="match status" value="1"/>
</dbReference>
<dbReference type="SUPFAM" id="SSF46785">
    <property type="entry name" value="Winged helix' DNA-binding domain"/>
    <property type="match status" value="1"/>
</dbReference>
<name>A0AAD4TME8_OVIAM</name>
<comment type="caution">
    <text evidence="10">The sequence shown here is derived from an EMBL/GenBank/DDBJ whole genome shotgun (WGS) entry which is preliminary data.</text>
</comment>
<evidence type="ECO:0000256" key="1">
    <source>
        <dbReference type="ARBA" id="ARBA00004123"/>
    </source>
</evidence>